<dbReference type="Proteomes" id="UP000533639">
    <property type="component" value="Unassembled WGS sequence"/>
</dbReference>
<sequence length="131" mass="15294">MRIIKIFLILLFLGFSFIYLNYFSSFVMPWDRDEAIEAALSWGKLDKLPKDADITHMEKRGSIFTRQFIIEFTSSESEIKNWILKSKGFKGVEPEIKDGTKIYEIHPKNLESYGGRVKIKGNTVYINMSWS</sequence>
<organism evidence="2 3">
    <name type="scientific">Flavobacterium panici</name>
    <dbReference type="NCBI Taxonomy" id="2654843"/>
    <lineage>
        <taxon>Bacteria</taxon>
        <taxon>Pseudomonadati</taxon>
        <taxon>Bacteroidota</taxon>
        <taxon>Flavobacteriia</taxon>
        <taxon>Flavobacteriales</taxon>
        <taxon>Flavobacteriaceae</taxon>
        <taxon>Flavobacterium</taxon>
    </lineage>
</organism>
<feature type="transmembrane region" description="Helical" evidence="1">
    <location>
        <begin position="6"/>
        <end position="23"/>
    </location>
</feature>
<evidence type="ECO:0000313" key="3">
    <source>
        <dbReference type="Proteomes" id="UP000533639"/>
    </source>
</evidence>
<proteinExistence type="predicted"/>
<dbReference type="RefSeq" id="WP_379703939.1">
    <property type="nucleotide sequence ID" value="NZ_JBHSSH010000034.1"/>
</dbReference>
<dbReference type="EMBL" id="CAIJDE010000053">
    <property type="protein sequence ID" value="CAC9975776.1"/>
    <property type="molecule type" value="Genomic_DNA"/>
</dbReference>
<evidence type="ECO:0000256" key="1">
    <source>
        <dbReference type="SAM" id="Phobius"/>
    </source>
</evidence>
<evidence type="ECO:0000313" key="2">
    <source>
        <dbReference type="EMBL" id="CAC9975776.1"/>
    </source>
</evidence>
<comment type="caution">
    <text evidence="2">The sequence shown here is derived from an EMBL/GenBank/DDBJ whole genome shotgun (WGS) entry which is preliminary data.</text>
</comment>
<protein>
    <submittedName>
        <fullName evidence="2">Uncharacterized protein</fullName>
    </submittedName>
</protein>
<gene>
    <name evidence="2" type="ORF">FLAPXU55_03493</name>
</gene>
<dbReference type="AlphaFoldDB" id="A0A9N8J569"/>
<reference evidence="2 3" key="1">
    <citation type="submission" date="2020-06" db="EMBL/GenBank/DDBJ databases">
        <authorList>
            <person name="Criscuolo A."/>
        </authorList>
    </citation>
    <scope>NUCLEOTIDE SEQUENCE [LARGE SCALE GENOMIC DNA]</scope>
    <source>
        <strain evidence="2">PXU-55</strain>
    </source>
</reference>
<accession>A0A9N8J569</accession>
<keyword evidence="1" id="KW-1133">Transmembrane helix</keyword>
<keyword evidence="1" id="KW-0812">Transmembrane</keyword>
<keyword evidence="1" id="KW-0472">Membrane</keyword>
<keyword evidence="3" id="KW-1185">Reference proteome</keyword>
<name>A0A9N8J569_9FLAO</name>